<accession>A0AAD7EJ59</accession>
<gene>
    <name evidence="1" type="ORF">DFH08DRAFT_708789</name>
</gene>
<name>A0AAD7EJ59_9AGAR</name>
<reference evidence="1" key="1">
    <citation type="submission" date="2023-03" db="EMBL/GenBank/DDBJ databases">
        <title>Massive genome expansion in bonnet fungi (Mycena s.s.) driven by repeated elements and novel gene families across ecological guilds.</title>
        <authorList>
            <consortium name="Lawrence Berkeley National Laboratory"/>
            <person name="Harder C.B."/>
            <person name="Miyauchi S."/>
            <person name="Viragh M."/>
            <person name="Kuo A."/>
            <person name="Thoen E."/>
            <person name="Andreopoulos B."/>
            <person name="Lu D."/>
            <person name="Skrede I."/>
            <person name="Drula E."/>
            <person name="Henrissat B."/>
            <person name="Morin E."/>
            <person name="Kohler A."/>
            <person name="Barry K."/>
            <person name="LaButti K."/>
            <person name="Morin E."/>
            <person name="Salamov A."/>
            <person name="Lipzen A."/>
            <person name="Mereny Z."/>
            <person name="Hegedus B."/>
            <person name="Baldrian P."/>
            <person name="Stursova M."/>
            <person name="Weitz H."/>
            <person name="Taylor A."/>
            <person name="Grigoriev I.V."/>
            <person name="Nagy L.G."/>
            <person name="Martin F."/>
            <person name="Kauserud H."/>
        </authorList>
    </citation>
    <scope>NUCLEOTIDE SEQUENCE</scope>
    <source>
        <strain evidence="1">CBHHK002</strain>
    </source>
</reference>
<evidence type="ECO:0000313" key="1">
    <source>
        <dbReference type="EMBL" id="KAJ7330479.1"/>
    </source>
</evidence>
<keyword evidence="2" id="KW-1185">Reference proteome</keyword>
<organism evidence="1 2">
    <name type="scientific">Mycena albidolilacea</name>
    <dbReference type="NCBI Taxonomy" id="1033008"/>
    <lineage>
        <taxon>Eukaryota</taxon>
        <taxon>Fungi</taxon>
        <taxon>Dikarya</taxon>
        <taxon>Basidiomycota</taxon>
        <taxon>Agaricomycotina</taxon>
        <taxon>Agaricomycetes</taxon>
        <taxon>Agaricomycetidae</taxon>
        <taxon>Agaricales</taxon>
        <taxon>Marasmiineae</taxon>
        <taxon>Mycenaceae</taxon>
        <taxon>Mycena</taxon>
    </lineage>
</organism>
<dbReference type="Proteomes" id="UP001218218">
    <property type="component" value="Unassembled WGS sequence"/>
</dbReference>
<proteinExistence type="predicted"/>
<comment type="caution">
    <text evidence="1">The sequence shown here is derived from an EMBL/GenBank/DDBJ whole genome shotgun (WGS) entry which is preliminary data.</text>
</comment>
<evidence type="ECO:0000313" key="2">
    <source>
        <dbReference type="Proteomes" id="UP001218218"/>
    </source>
</evidence>
<sequence>MFNPGCNILCFLRDHFSEIRRKHLPYHDASWPSECDLNRLVHSASGQFIYAAIVVKFVDDKYCHPVEQLSTVLNISATDTGTSPFAGLDMLYMHILSTNPNTSLLVHILGAYFIIPNPGEIRTRSVGFLDEIFGLQHGSVRFALRGLHSILFIPDADNN</sequence>
<dbReference type="AlphaFoldDB" id="A0AAD7EJ59"/>
<dbReference type="EMBL" id="JARIHO010000037">
    <property type="protein sequence ID" value="KAJ7330479.1"/>
    <property type="molecule type" value="Genomic_DNA"/>
</dbReference>
<protein>
    <submittedName>
        <fullName evidence="1">Uncharacterized protein</fullName>
    </submittedName>
</protein>